<name>A0A2Z5GAE4_9BACT</name>
<feature type="domain" description="Pyridine nucleotide-disulphide oxidoreductase dimerisation" evidence="6">
    <location>
        <begin position="240"/>
        <end position="345"/>
    </location>
</feature>
<organism evidence="8 9">
    <name type="scientific">Acidisarcina polymorpha</name>
    <dbReference type="NCBI Taxonomy" id="2211140"/>
    <lineage>
        <taxon>Bacteria</taxon>
        <taxon>Pseudomonadati</taxon>
        <taxon>Acidobacteriota</taxon>
        <taxon>Terriglobia</taxon>
        <taxon>Terriglobales</taxon>
        <taxon>Acidobacteriaceae</taxon>
        <taxon>Acidisarcina</taxon>
    </lineage>
</organism>
<dbReference type="AlphaFoldDB" id="A0A2Z5GAE4"/>
<sequence>MVFVNGEGRFVGPRTLSVALPEGGTRLLKADIVIVSTGSRAVIPDIHGLRASQPMTHVEELELDTLPGHLLVLGVGYVGLEFAQAMARFGSRVTVINRGERLLSNEDEDVTAALAAVLAKEGIHLQLGSTLESVSGRSGDPVTARIRTATGEQVVEATHILVAAGRQPNTDEIGLEKAGIELSPNGYIKVNDSLQTTAEGVFAVGDCAGSPQFTHIAYDDYRVVQRVMKGESATVSGRQVPYTLFTDPELAHVGLHEHEAKEQGIEYRLLKLPMAAVLRTRTLGETAGFLKALIAADDLILGFTALGVGAGELLAPVQLAMSAGLPYTALRDLIVTHPTMSEGLMNLFSSTPVQ</sequence>
<dbReference type="FunFam" id="3.30.390.30:FF:000001">
    <property type="entry name" value="Dihydrolipoyl dehydrogenase"/>
    <property type="match status" value="1"/>
</dbReference>
<evidence type="ECO:0000256" key="5">
    <source>
        <dbReference type="ARBA" id="ARBA00023002"/>
    </source>
</evidence>
<dbReference type="InterPro" id="IPR016156">
    <property type="entry name" value="FAD/NAD-linked_Rdtase_dimer_sf"/>
</dbReference>
<geneLocation type="plasmid" evidence="9">
    <name>pacpol4</name>
</geneLocation>
<evidence type="ECO:0000313" key="8">
    <source>
        <dbReference type="EMBL" id="AXC16222.1"/>
    </source>
</evidence>
<dbReference type="EMBL" id="CP030843">
    <property type="protein sequence ID" value="AXC16222.1"/>
    <property type="molecule type" value="Genomic_DNA"/>
</dbReference>
<keyword evidence="3" id="KW-0285">Flavoprotein</keyword>
<evidence type="ECO:0000259" key="6">
    <source>
        <dbReference type="Pfam" id="PF02852"/>
    </source>
</evidence>
<comment type="cofactor">
    <cofactor evidence="1">
        <name>FAD</name>
        <dbReference type="ChEBI" id="CHEBI:57692"/>
    </cofactor>
</comment>
<evidence type="ECO:0000256" key="1">
    <source>
        <dbReference type="ARBA" id="ARBA00001974"/>
    </source>
</evidence>
<dbReference type="KEGG" id="abas:ACPOL_7022"/>
<dbReference type="InterPro" id="IPR036188">
    <property type="entry name" value="FAD/NAD-bd_sf"/>
</dbReference>
<feature type="domain" description="FAD/NAD(P)-binding" evidence="7">
    <location>
        <begin position="17"/>
        <end position="219"/>
    </location>
</feature>
<accession>A0A2Z5GAE4</accession>
<dbReference type="SUPFAM" id="SSF51905">
    <property type="entry name" value="FAD/NAD(P)-binding domain"/>
    <property type="match status" value="1"/>
</dbReference>
<protein>
    <submittedName>
        <fullName evidence="8">PF00070 family, FAD-dependent NAD(P)-disulfide oxidoreductase</fullName>
    </submittedName>
</protein>
<dbReference type="GO" id="GO:0050660">
    <property type="term" value="F:flavin adenine dinucleotide binding"/>
    <property type="evidence" value="ECO:0007669"/>
    <property type="project" value="TreeGrafter"/>
</dbReference>
<dbReference type="Pfam" id="PF07992">
    <property type="entry name" value="Pyr_redox_2"/>
    <property type="match status" value="1"/>
</dbReference>
<dbReference type="PRINTS" id="PR00368">
    <property type="entry name" value="FADPNR"/>
</dbReference>
<dbReference type="Gene3D" id="3.50.50.60">
    <property type="entry name" value="FAD/NAD(P)-binding domain"/>
    <property type="match status" value="1"/>
</dbReference>
<evidence type="ECO:0000256" key="2">
    <source>
        <dbReference type="ARBA" id="ARBA00007532"/>
    </source>
</evidence>
<dbReference type="PRINTS" id="PR00469">
    <property type="entry name" value="PNDRDTASEII"/>
</dbReference>
<keyword evidence="5" id="KW-0560">Oxidoreductase</keyword>
<keyword evidence="8" id="KW-0614">Plasmid</keyword>
<dbReference type="SUPFAM" id="SSF55424">
    <property type="entry name" value="FAD/NAD-linked reductases, dimerisation (C-terminal) domain"/>
    <property type="match status" value="1"/>
</dbReference>
<gene>
    <name evidence="8" type="ORF">ACPOL_7022</name>
</gene>
<dbReference type="PANTHER" id="PTHR43014:SF2">
    <property type="entry name" value="MERCURIC REDUCTASE"/>
    <property type="match status" value="1"/>
</dbReference>
<reference evidence="8 9" key="1">
    <citation type="journal article" date="2018" name="Front. Microbiol.">
        <title>Hydrolytic Capabilities as a Key to Environmental Success: Chitinolytic and Cellulolytic Acidobacteria From Acidic Sub-arctic Soils and Boreal Peatlands.</title>
        <authorList>
            <person name="Belova S.E."/>
            <person name="Ravin N.V."/>
            <person name="Pankratov T.A."/>
            <person name="Rakitin A.L."/>
            <person name="Ivanova A.A."/>
            <person name="Beletsky A.V."/>
            <person name="Mardanov A.V."/>
            <person name="Sinninghe Damste J.S."/>
            <person name="Dedysh S.N."/>
        </authorList>
    </citation>
    <scope>NUCLEOTIDE SEQUENCE [LARGE SCALE GENOMIC DNA]</scope>
    <source>
        <strain evidence="8 9">SBC82</strain>
        <plasmid evidence="9">pacpol4</plasmid>
    </source>
</reference>
<dbReference type="PANTHER" id="PTHR43014">
    <property type="entry name" value="MERCURIC REDUCTASE"/>
    <property type="match status" value="1"/>
</dbReference>
<keyword evidence="4" id="KW-0274">FAD</keyword>
<evidence type="ECO:0000256" key="3">
    <source>
        <dbReference type="ARBA" id="ARBA00022630"/>
    </source>
</evidence>
<dbReference type="InterPro" id="IPR023753">
    <property type="entry name" value="FAD/NAD-binding_dom"/>
</dbReference>
<evidence type="ECO:0000259" key="7">
    <source>
        <dbReference type="Pfam" id="PF07992"/>
    </source>
</evidence>
<comment type="similarity">
    <text evidence="2">Belongs to the class-I pyridine nucleotide-disulfide oxidoreductase family.</text>
</comment>
<dbReference type="InterPro" id="IPR004099">
    <property type="entry name" value="Pyr_nucl-diS_OxRdtase_dimer"/>
</dbReference>
<proteinExistence type="inferred from homology"/>
<dbReference type="Pfam" id="PF02852">
    <property type="entry name" value="Pyr_redox_dim"/>
    <property type="match status" value="1"/>
</dbReference>
<dbReference type="GO" id="GO:0003955">
    <property type="term" value="F:NAD(P)H dehydrogenase (quinone) activity"/>
    <property type="evidence" value="ECO:0007669"/>
    <property type="project" value="TreeGrafter"/>
</dbReference>
<keyword evidence="9" id="KW-1185">Reference proteome</keyword>
<evidence type="ECO:0000313" key="9">
    <source>
        <dbReference type="Proteomes" id="UP000253606"/>
    </source>
</evidence>
<dbReference type="Proteomes" id="UP000253606">
    <property type="component" value="Plasmid pACPOL4"/>
</dbReference>
<evidence type="ECO:0000256" key="4">
    <source>
        <dbReference type="ARBA" id="ARBA00022827"/>
    </source>
</evidence>